<keyword evidence="2" id="KW-1185">Reference proteome</keyword>
<evidence type="ECO:0000313" key="2">
    <source>
        <dbReference type="Proteomes" id="UP000524404"/>
    </source>
</evidence>
<reference evidence="1 2" key="1">
    <citation type="submission" date="2020-08" db="EMBL/GenBank/DDBJ databases">
        <title>Functional genomics of gut bacteria from endangered species of beetles.</title>
        <authorList>
            <person name="Carlos-Shanley C."/>
        </authorList>
    </citation>
    <scope>NUCLEOTIDE SEQUENCE [LARGE SCALE GENOMIC DNA]</scope>
    <source>
        <strain evidence="1 2">S00070</strain>
    </source>
</reference>
<evidence type="ECO:0000313" key="1">
    <source>
        <dbReference type="EMBL" id="MBB6001889.1"/>
    </source>
</evidence>
<dbReference type="Pfam" id="PF14375">
    <property type="entry name" value="Cys_rich_CWC"/>
    <property type="match status" value="1"/>
</dbReference>
<dbReference type="RefSeq" id="WP_184129791.1">
    <property type="nucleotide sequence ID" value="NZ_JACHKT010000002.1"/>
</dbReference>
<dbReference type="AlphaFoldDB" id="A0A841EKE9"/>
<gene>
    <name evidence="1" type="ORF">HNP25_000529</name>
</gene>
<name>A0A841EKE9_9BACT</name>
<sequence length="75" mass="8546">MEKHAQESCPRCQKVFICKVNNILECDCMKINLTKKQIEYIADISQWEFDGACLCNTCLEELKAISDVGIQQSDS</sequence>
<organism evidence="1 2">
    <name type="scientific">Arcicella rosea</name>
    <dbReference type="NCBI Taxonomy" id="502909"/>
    <lineage>
        <taxon>Bacteria</taxon>
        <taxon>Pseudomonadati</taxon>
        <taxon>Bacteroidota</taxon>
        <taxon>Cytophagia</taxon>
        <taxon>Cytophagales</taxon>
        <taxon>Flectobacillaceae</taxon>
        <taxon>Arcicella</taxon>
    </lineage>
</organism>
<protein>
    <recommendedName>
        <fullName evidence="3">Cysteine-rich CWC</fullName>
    </recommendedName>
</protein>
<dbReference type="EMBL" id="JACHKT010000002">
    <property type="protein sequence ID" value="MBB6001889.1"/>
    <property type="molecule type" value="Genomic_DNA"/>
</dbReference>
<comment type="caution">
    <text evidence="1">The sequence shown here is derived from an EMBL/GenBank/DDBJ whole genome shotgun (WGS) entry which is preliminary data.</text>
</comment>
<dbReference type="Proteomes" id="UP000524404">
    <property type="component" value="Unassembled WGS sequence"/>
</dbReference>
<accession>A0A841EKE9</accession>
<evidence type="ECO:0008006" key="3">
    <source>
        <dbReference type="Google" id="ProtNLM"/>
    </source>
</evidence>
<proteinExistence type="predicted"/>
<dbReference type="InterPro" id="IPR032720">
    <property type="entry name" value="Cys_rich_CWC"/>
</dbReference>